<protein>
    <recommendedName>
        <fullName evidence="1">Baseplate structural protein Gp10 C-terminal domain-containing protein</fullName>
    </recommendedName>
</protein>
<dbReference type="RefSeq" id="WP_024726527.1">
    <property type="nucleotide sequence ID" value="NZ_JACOOS010000002.1"/>
</dbReference>
<organism evidence="2 3">
    <name type="scientific">Anaerostipes hominis</name>
    <name type="common">ex Liu et al. 2021</name>
    <dbReference type="NCBI Taxonomy" id="2763018"/>
    <lineage>
        <taxon>Bacteria</taxon>
        <taxon>Bacillati</taxon>
        <taxon>Bacillota</taxon>
        <taxon>Clostridia</taxon>
        <taxon>Lachnospirales</taxon>
        <taxon>Lachnospiraceae</taxon>
        <taxon>Anaerostipes</taxon>
    </lineage>
</organism>
<sequence>MNIWGNTVITNKGKDLHAKLYNGNTLKFTRVEAGAGKAEVPDLRYQTEVLQMKDKLSVQGVDTSGNVTSVLVMLDNLKITERYDLWQIGFYAEDPDEGEILYCLAQATEAKVIPAKDESKGYTISWKFDFKSGGDEYPEIKMEPAGFVSSETFAKHRDNQECHVSVEEKGIYNDKYTKKETDQLFQQFLEQIYPVGSIYTSVTNVNPSAFLGGKWERFGNGRTLFGVDENDGYFNSAQKSGGQKNAVAVSHNHGIQGFNCNEGGYHNHSVTNVHFYDKATAKGDNYARWNSSGNKTTTWGSVTYGGKHQHWIPWHQTDAKGESGEGKNLPPYICVYFWRRTA</sequence>
<evidence type="ECO:0000259" key="1">
    <source>
        <dbReference type="Pfam" id="PF21939"/>
    </source>
</evidence>
<accession>A0ABR7FPR2</accession>
<dbReference type="Pfam" id="PF21939">
    <property type="entry name" value="Gp10_C"/>
    <property type="match status" value="1"/>
</dbReference>
<evidence type="ECO:0000313" key="3">
    <source>
        <dbReference type="Proteomes" id="UP000635828"/>
    </source>
</evidence>
<gene>
    <name evidence="2" type="ORF">H8S22_01925</name>
</gene>
<comment type="caution">
    <text evidence="2">The sequence shown here is derived from an EMBL/GenBank/DDBJ whole genome shotgun (WGS) entry which is preliminary data.</text>
</comment>
<dbReference type="InterPro" id="IPR053827">
    <property type="entry name" value="Gp10_C"/>
</dbReference>
<name>A0ABR7FPR2_9FIRM</name>
<dbReference type="EMBL" id="JACOOS010000002">
    <property type="protein sequence ID" value="MBC5676411.1"/>
    <property type="molecule type" value="Genomic_DNA"/>
</dbReference>
<keyword evidence="3" id="KW-1185">Reference proteome</keyword>
<evidence type="ECO:0000313" key="2">
    <source>
        <dbReference type="EMBL" id="MBC5676411.1"/>
    </source>
</evidence>
<dbReference type="Proteomes" id="UP000635828">
    <property type="component" value="Unassembled WGS sequence"/>
</dbReference>
<feature type="domain" description="Baseplate structural protein Gp10 C-terminal" evidence="1">
    <location>
        <begin position="189"/>
        <end position="341"/>
    </location>
</feature>
<proteinExistence type="predicted"/>
<reference evidence="2 3" key="1">
    <citation type="submission" date="2020-08" db="EMBL/GenBank/DDBJ databases">
        <title>Genome public.</title>
        <authorList>
            <person name="Liu C."/>
            <person name="Sun Q."/>
        </authorList>
    </citation>
    <scope>NUCLEOTIDE SEQUENCE [LARGE SCALE GENOMIC DNA]</scope>
    <source>
        <strain evidence="2 3">NSJ-7</strain>
    </source>
</reference>